<evidence type="ECO:0000256" key="1">
    <source>
        <dbReference type="ARBA" id="ARBA00022670"/>
    </source>
</evidence>
<dbReference type="GO" id="GO:0016020">
    <property type="term" value="C:membrane"/>
    <property type="evidence" value="ECO:0007669"/>
    <property type="project" value="TreeGrafter"/>
</dbReference>
<name>A0A1L7AC73_9PROT</name>
<sequence length="385" mass="40449">MGADRPGDEEWAATLYDGRSAAGSPATVRLADGELHIRVEGGNGHGLAWALSGLRVTLDLPGEFGLSCAQGSSRDGMRLLLSGDRAKALRDALRRERGWTRQHRRRRVVAALGVLAACLVLPAFLFGGPVLADMAARLVPAATERSLADRILADHLSMPRCTQPQGQAALDGLVRRLAPDLANVEAMVLDGPAVNAYALPGGRIMLMRGLLDQAGDSAEVAGILAHELGHVSRNHAMRALARAMGLQLLTGYVTGYAGLSAPAAGAAVLSGSRGFEAEADAWAAAALERSGIGTGGLRDFLTRIADREGREPAILGYLGTHPPTGRRLSDLPPVPARGPVLDDASWAALRGICGSRPPGSRPVAPSRDGFRDRATLDHPEEIRRS</sequence>
<dbReference type="PANTHER" id="PTHR22726:SF1">
    <property type="entry name" value="METALLOENDOPEPTIDASE OMA1, MITOCHONDRIAL"/>
    <property type="match status" value="1"/>
</dbReference>
<keyword evidence="8" id="KW-0472">Membrane</keyword>
<proteinExistence type="inferred from homology"/>
<dbReference type="PANTHER" id="PTHR22726">
    <property type="entry name" value="METALLOENDOPEPTIDASE OMA1"/>
    <property type="match status" value="1"/>
</dbReference>
<comment type="cofactor">
    <cofactor evidence="6">
        <name>Zn(2+)</name>
        <dbReference type="ChEBI" id="CHEBI:29105"/>
    </cofactor>
    <text evidence="6">Binds 1 zinc ion per subunit.</text>
</comment>
<evidence type="ECO:0000256" key="7">
    <source>
        <dbReference type="SAM" id="MobiDB-lite"/>
    </source>
</evidence>
<dbReference type="InterPro" id="IPR001915">
    <property type="entry name" value="Peptidase_M48"/>
</dbReference>
<feature type="compositionally biased region" description="Basic and acidic residues" evidence="7">
    <location>
        <begin position="368"/>
        <end position="385"/>
    </location>
</feature>
<dbReference type="GO" id="GO:0046872">
    <property type="term" value="F:metal ion binding"/>
    <property type="evidence" value="ECO:0007669"/>
    <property type="project" value="UniProtKB-KW"/>
</dbReference>
<accession>A0A1L7AC73</accession>
<keyword evidence="8" id="KW-1133">Transmembrane helix</keyword>
<feature type="transmembrane region" description="Helical" evidence="8">
    <location>
        <begin position="108"/>
        <end position="132"/>
    </location>
</feature>
<dbReference type="Pfam" id="PF01435">
    <property type="entry name" value="Peptidase_M48"/>
    <property type="match status" value="1"/>
</dbReference>
<protein>
    <submittedName>
        <fullName evidence="11">Uncharacterized protein</fullName>
    </submittedName>
</protein>
<keyword evidence="3 6" id="KW-0378">Hydrolase</keyword>
<evidence type="ECO:0000256" key="8">
    <source>
        <dbReference type="SAM" id="Phobius"/>
    </source>
</evidence>
<evidence type="ECO:0000259" key="9">
    <source>
        <dbReference type="Pfam" id="PF01435"/>
    </source>
</evidence>
<reference evidence="11 12" key="1">
    <citation type="submission" date="2016-05" db="EMBL/GenBank/DDBJ databases">
        <title>Complete Genome and Methylome Analysis of Psychrotrophic Bacterial Isolates from Antarctic Lake Untersee.</title>
        <authorList>
            <person name="Fomenkov A."/>
            <person name="Akimov V.N."/>
            <person name="Vasilyeva L.V."/>
            <person name="Andersen D."/>
            <person name="Vincze T."/>
            <person name="Roberts R.J."/>
        </authorList>
    </citation>
    <scope>NUCLEOTIDE SEQUENCE [LARGE SCALE GENOMIC DNA]</scope>
    <source>
        <strain evidence="11 12">U14-5</strain>
    </source>
</reference>
<dbReference type="GO" id="GO:0004222">
    <property type="term" value="F:metalloendopeptidase activity"/>
    <property type="evidence" value="ECO:0007669"/>
    <property type="project" value="InterPro"/>
</dbReference>
<dbReference type="EMBL" id="CP015583">
    <property type="protein sequence ID" value="APT56405.1"/>
    <property type="molecule type" value="Genomic_DNA"/>
</dbReference>
<evidence type="ECO:0000313" key="12">
    <source>
        <dbReference type="Proteomes" id="UP000185494"/>
    </source>
</evidence>
<feature type="domain" description="Peptidase M48" evidence="9">
    <location>
        <begin position="180"/>
        <end position="331"/>
    </location>
</feature>
<dbReference type="CDD" id="cd07332">
    <property type="entry name" value="M48C_Oma1_like"/>
    <property type="match status" value="1"/>
</dbReference>
<evidence type="ECO:0000256" key="6">
    <source>
        <dbReference type="RuleBase" id="RU003983"/>
    </source>
</evidence>
<dbReference type="AlphaFoldDB" id="A0A1L7AC73"/>
<organism evidence="11 12">
    <name type="scientific">Roseomonas gilardii</name>
    <dbReference type="NCBI Taxonomy" id="257708"/>
    <lineage>
        <taxon>Bacteria</taxon>
        <taxon>Pseudomonadati</taxon>
        <taxon>Pseudomonadota</taxon>
        <taxon>Alphaproteobacteria</taxon>
        <taxon>Acetobacterales</taxon>
        <taxon>Roseomonadaceae</taxon>
        <taxon>Roseomonas</taxon>
    </lineage>
</organism>
<keyword evidence="8" id="KW-0812">Transmembrane</keyword>
<dbReference type="Proteomes" id="UP000185494">
    <property type="component" value="Chromosome 1"/>
</dbReference>
<dbReference type="InterPro" id="IPR055518">
    <property type="entry name" value="DUF7092"/>
</dbReference>
<evidence type="ECO:0000256" key="4">
    <source>
        <dbReference type="ARBA" id="ARBA00022833"/>
    </source>
</evidence>
<dbReference type="GO" id="GO:0051603">
    <property type="term" value="P:proteolysis involved in protein catabolic process"/>
    <property type="evidence" value="ECO:0007669"/>
    <property type="project" value="TreeGrafter"/>
</dbReference>
<gene>
    <name evidence="11" type="ORF">RGI145_04085</name>
</gene>
<evidence type="ECO:0000256" key="5">
    <source>
        <dbReference type="ARBA" id="ARBA00023049"/>
    </source>
</evidence>
<dbReference type="KEGG" id="rgi:RGI145_04085"/>
<keyword evidence="5 6" id="KW-0482">Metalloprotease</keyword>
<dbReference type="RefSeq" id="WP_075797349.1">
    <property type="nucleotide sequence ID" value="NZ_CP015583.1"/>
</dbReference>
<dbReference type="STRING" id="257708.RGI145_04085"/>
<evidence type="ECO:0000256" key="3">
    <source>
        <dbReference type="ARBA" id="ARBA00022801"/>
    </source>
</evidence>
<keyword evidence="4 6" id="KW-0862">Zinc</keyword>
<keyword evidence="1 6" id="KW-0645">Protease</keyword>
<dbReference type="Gene3D" id="3.30.2010.10">
    <property type="entry name" value="Metalloproteases ('zincins'), catalytic domain"/>
    <property type="match status" value="1"/>
</dbReference>
<feature type="region of interest" description="Disordered" evidence="7">
    <location>
        <begin position="352"/>
        <end position="385"/>
    </location>
</feature>
<dbReference type="Pfam" id="PF23368">
    <property type="entry name" value="DUF7092"/>
    <property type="match status" value="1"/>
</dbReference>
<comment type="similarity">
    <text evidence="6">Belongs to the peptidase M48 family.</text>
</comment>
<evidence type="ECO:0000259" key="10">
    <source>
        <dbReference type="Pfam" id="PF23368"/>
    </source>
</evidence>
<evidence type="ECO:0000256" key="2">
    <source>
        <dbReference type="ARBA" id="ARBA00022723"/>
    </source>
</evidence>
<feature type="domain" description="DUF7092" evidence="10">
    <location>
        <begin position="11"/>
        <end position="57"/>
    </location>
</feature>
<keyword evidence="2" id="KW-0479">Metal-binding</keyword>
<evidence type="ECO:0000313" key="11">
    <source>
        <dbReference type="EMBL" id="APT56405.1"/>
    </source>
</evidence>
<dbReference type="InterPro" id="IPR051156">
    <property type="entry name" value="Mito/Outer_Membr_Metalloprot"/>
</dbReference>